<accession>A0A7M2XIR4</accession>
<evidence type="ECO:0000313" key="2">
    <source>
        <dbReference type="Proteomes" id="UP000593818"/>
    </source>
</evidence>
<protein>
    <submittedName>
        <fullName evidence="1">Uncharacterized protein</fullName>
    </submittedName>
</protein>
<keyword evidence="2" id="KW-1185">Reference proteome</keyword>
<name>A0A7M2XIR4_9NOCA</name>
<dbReference type="EMBL" id="CP063450">
    <property type="protein sequence ID" value="QOV97585.1"/>
    <property type="molecule type" value="Genomic_DNA"/>
</dbReference>
<dbReference type="AlphaFoldDB" id="A0A7M2XIR4"/>
<proteinExistence type="predicted"/>
<gene>
    <name evidence="1" type="ORF">INP59_16815</name>
</gene>
<sequence>MADSEDAAVVDLSSHPRYRHAEWDELDQLAHNLEVVAAYLDPNGDEEQ</sequence>
<reference evidence="1 2" key="1">
    <citation type="submission" date="2020-10" db="EMBL/GenBank/DDBJ databases">
        <title>Whole genome sequence of oil-degrading bacteria Rhodococcus pyridinivorans strain 5Ap.</title>
        <authorList>
            <person name="Akhremchuk A.E."/>
            <person name="Valentovich L.N."/>
            <person name="Charniauskaya M.I."/>
            <person name="Bukliarevich H.A."/>
            <person name="Titok M.A."/>
        </authorList>
    </citation>
    <scope>NUCLEOTIDE SEQUENCE [LARGE SCALE GENOMIC DNA]</scope>
    <source>
        <strain evidence="1 2">5Ap</strain>
    </source>
</reference>
<evidence type="ECO:0000313" key="1">
    <source>
        <dbReference type="EMBL" id="QOV97585.1"/>
    </source>
</evidence>
<organism evidence="1 2">
    <name type="scientific">Rhodococcus pyridinivorans</name>
    <dbReference type="NCBI Taxonomy" id="103816"/>
    <lineage>
        <taxon>Bacteria</taxon>
        <taxon>Bacillati</taxon>
        <taxon>Actinomycetota</taxon>
        <taxon>Actinomycetes</taxon>
        <taxon>Mycobacteriales</taxon>
        <taxon>Nocardiaceae</taxon>
        <taxon>Rhodococcus</taxon>
    </lineage>
</organism>
<dbReference type="RefSeq" id="WP_193902373.1">
    <property type="nucleotide sequence ID" value="NZ_CP063450.1"/>
</dbReference>
<dbReference type="Proteomes" id="UP000593818">
    <property type="component" value="Chromosome"/>
</dbReference>